<dbReference type="Proteomes" id="UP000717585">
    <property type="component" value="Unassembled WGS sequence"/>
</dbReference>
<reference evidence="2" key="1">
    <citation type="submission" date="2021-05" db="EMBL/GenBank/DDBJ databases">
        <title>A free-living protist that lacks canonical eukaryotic 1 DNA replication and segregation systems.</title>
        <authorList>
            <person name="Salas-Leiva D.E."/>
            <person name="Tromer E.C."/>
            <person name="Curtis B.A."/>
            <person name="Jerlstrom-Hultqvist J."/>
            <person name="Kolisko M."/>
            <person name="Yi Z."/>
            <person name="Salas-Leiva J.S."/>
            <person name="Gallot-Lavallee L."/>
            <person name="Kops G.J.P.L."/>
            <person name="Archibald J.M."/>
            <person name="Simpson A.G.B."/>
            <person name="Roger A.J."/>
        </authorList>
    </citation>
    <scope>NUCLEOTIDE SEQUENCE</scope>
    <source>
        <strain evidence="2">BICM</strain>
    </source>
</reference>
<protein>
    <submittedName>
        <fullName evidence="2">Uncharacterized protein</fullName>
    </submittedName>
</protein>
<feature type="chain" id="PRO_5035249788" evidence="1">
    <location>
        <begin position="27"/>
        <end position="200"/>
    </location>
</feature>
<comment type="caution">
    <text evidence="2">The sequence shown here is derived from an EMBL/GenBank/DDBJ whole genome shotgun (WGS) entry which is preliminary data.</text>
</comment>
<gene>
    <name evidence="2" type="ORF">J8273_0690</name>
</gene>
<proteinExistence type="predicted"/>
<evidence type="ECO:0000313" key="3">
    <source>
        <dbReference type="Proteomes" id="UP000717585"/>
    </source>
</evidence>
<feature type="signal peptide" evidence="1">
    <location>
        <begin position="1"/>
        <end position="26"/>
    </location>
</feature>
<name>A0A8J6B3I3_9EUKA</name>
<keyword evidence="3" id="KW-1185">Reference proteome</keyword>
<organism evidence="2 3">
    <name type="scientific">Carpediemonas membranifera</name>
    <dbReference type="NCBI Taxonomy" id="201153"/>
    <lineage>
        <taxon>Eukaryota</taxon>
        <taxon>Metamonada</taxon>
        <taxon>Carpediemonas-like organisms</taxon>
        <taxon>Carpediemonas</taxon>
    </lineage>
</organism>
<dbReference type="AlphaFoldDB" id="A0A8J6B3I3"/>
<keyword evidence="1" id="KW-0732">Signal</keyword>
<evidence type="ECO:0000256" key="1">
    <source>
        <dbReference type="SAM" id="SignalP"/>
    </source>
</evidence>
<evidence type="ECO:0000313" key="2">
    <source>
        <dbReference type="EMBL" id="KAG9397560.1"/>
    </source>
</evidence>
<accession>A0A8J6B3I3</accession>
<sequence length="200" mass="21853">MTDCSSSPSGRCLCMMLDFFLSTLSGTYPWLHLRCKSSRRSTGCCRTSRTTSPSSLWAFSTQHTINDPDKRVVSVIVADDTDNDVTAVTYTYGQGTGADQQIVSESFLADSDLNKIDGTESIFSYAVADYPCVATGECWTTRFQVEKGSYMIKNKTLTTTDNVTSSKTIVTWQFDDVLESGAVWVRIGILAVVLALAVVA</sequence>
<dbReference type="EMBL" id="JAHDYR010000001">
    <property type="protein sequence ID" value="KAG9397560.1"/>
    <property type="molecule type" value="Genomic_DNA"/>
</dbReference>